<dbReference type="GO" id="GO:0005509">
    <property type="term" value="F:calcium ion binding"/>
    <property type="evidence" value="ECO:0007669"/>
    <property type="project" value="InterPro"/>
</dbReference>
<dbReference type="PROSITE" id="PS50222">
    <property type="entry name" value="EF_HAND_2"/>
    <property type="match status" value="1"/>
</dbReference>
<keyword evidence="1" id="KW-0479">Metal-binding</keyword>
<evidence type="ECO:0000256" key="2">
    <source>
        <dbReference type="ARBA" id="ARBA00022737"/>
    </source>
</evidence>
<accession>A0A4Y2AP76</accession>
<gene>
    <name evidence="5" type="ORF">AVEN_149500_1</name>
</gene>
<evidence type="ECO:0000313" key="6">
    <source>
        <dbReference type="Proteomes" id="UP000499080"/>
    </source>
</evidence>
<comment type="caution">
    <text evidence="5">The sequence shown here is derived from an EMBL/GenBank/DDBJ whole genome shotgun (WGS) entry which is preliminary data.</text>
</comment>
<dbReference type="InterPro" id="IPR018247">
    <property type="entry name" value="EF_Hand_1_Ca_BS"/>
</dbReference>
<dbReference type="SUPFAM" id="SSF47473">
    <property type="entry name" value="EF-hand"/>
    <property type="match status" value="1"/>
</dbReference>
<keyword evidence="6" id="KW-1185">Reference proteome</keyword>
<organism evidence="5 6">
    <name type="scientific">Araneus ventricosus</name>
    <name type="common">Orbweaver spider</name>
    <name type="synonym">Epeira ventricosa</name>
    <dbReference type="NCBI Taxonomy" id="182803"/>
    <lineage>
        <taxon>Eukaryota</taxon>
        <taxon>Metazoa</taxon>
        <taxon>Ecdysozoa</taxon>
        <taxon>Arthropoda</taxon>
        <taxon>Chelicerata</taxon>
        <taxon>Arachnida</taxon>
        <taxon>Araneae</taxon>
        <taxon>Araneomorphae</taxon>
        <taxon>Entelegynae</taxon>
        <taxon>Araneoidea</taxon>
        <taxon>Araneidae</taxon>
        <taxon>Araneus</taxon>
    </lineage>
</organism>
<feature type="non-terminal residue" evidence="5">
    <location>
        <position position="1"/>
    </location>
</feature>
<evidence type="ECO:0000259" key="4">
    <source>
        <dbReference type="PROSITE" id="PS50222"/>
    </source>
</evidence>
<proteinExistence type="predicted"/>
<evidence type="ECO:0000313" key="5">
    <source>
        <dbReference type="EMBL" id="GBL81025.1"/>
    </source>
</evidence>
<dbReference type="OrthoDB" id="167398at2759"/>
<dbReference type="InterPro" id="IPR011992">
    <property type="entry name" value="EF-hand-dom_pair"/>
</dbReference>
<sequence length="101" mass="11793">TARGLTPENLEKLEKVFHNAVGDKKEIDLQSFKKVVQSKNMFFVERIFSVFDTDKSGAVSLEEFMRVMRNFAKQTPAEKLRYLFDVYDINSKCTHFSHILI</sequence>
<evidence type="ECO:0000256" key="1">
    <source>
        <dbReference type="ARBA" id="ARBA00022723"/>
    </source>
</evidence>
<dbReference type="SMART" id="SM00054">
    <property type="entry name" value="EFh"/>
    <property type="match status" value="1"/>
</dbReference>
<dbReference type="Proteomes" id="UP000499080">
    <property type="component" value="Unassembled WGS sequence"/>
</dbReference>
<dbReference type="EMBL" id="BGPR01080981">
    <property type="protein sequence ID" value="GBL81025.1"/>
    <property type="molecule type" value="Genomic_DNA"/>
</dbReference>
<dbReference type="Gene3D" id="1.10.238.10">
    <property type="entry name" value="EF-hand"/>
    <property type="match status" value="1"/>
</dbReference>
<dbReference type="PROSITE" id="PS00018">
    <property type="entry name" value="EF_HAND_1"/>
    <property type="match status" value="1"/>
</dbReference>
<name>A0A4Y2AP76_ARAVE</name>
<evidence type="ECO:0000256" key="3">
    <source>
        <dbReference type="ARBA" id="ARBA00022837"/>
    </source>
</evidence>
<keyword evidence="3" id="KW-0106">Calcium</keyword>
<keyword evidence="2" id="KW-0677">Repeat</keyword>
<protein>
    <recommendedName>
        <fullName evidence="4">EF-hand domain-containing protein</fullName>
    </recommendedName>
</protein>
<dbReference type="InterPro" id="IPR002048">
    <property type="entry name" value="EF_hand_dom"/>
</dbReference>
<feature type="domain" description="EF-hand" evidence="4">
    <location>
        <begin position="39"/>
        <end position="74"/>
    </location>
</feature>
<reference evidence="5 6" key="1">
    <citation type="journal article" date="2019" name="Sci. Rep.">
        <title>Orb-weaving spider Araneus ventricosus genome elucidates the spidroin gene catalogue.</title>
        <authorList>
            <person name="Kono N."/>
            <person name="Nakamura H."/>
            <person name="Ohtoshi R."/>
            <person name="Moran D.A.P."/>
            <person name="Shinohara A."/>
            <person name="Yoshida Y."/>
            <person name="Fujiwara M."/>
            <person name="Mori M."/>
            <person name="Tomita M."/>
            <person name="Arakawa K."/>
        </authorList>
    </citation>
    <scope>NUCLEOTIDE SEQUENCE [LARGE SCALE GENOMIC DNA]</scope>
</reference>
<dbReference type="AlphaFoldDB" id="A0A4Y2AP76"/>
<dbReference type="Pfam" id="PF00036">
    <property type="entry name" value="EF-hand_1"/>
    <property type="match status" value="1"/>
</dbReference>
<dbReference type="PANTHER" id="PTHR45942">
    <property type="entry name" value="PROTEIN PHOSPATASE 3 REGULATORY SUBUNIT B ALPHA ISOFORM TYPE 1"/>
    <property type="match status" value="1"/>
</dbReference>